<dbReference type="Gene3D" id="3.30.750.24">
    <property type="entry name" value="STAS domain"/>
    <property type="match status" value="1"/>
</dbReference>
<evidence type="ECO:0000256" key="1">
    <source>
        <dbReference type="ARBA" id="ARBA00004141"/>
    </source>
</evidence>
<comment type="subcellular location">
    <subcellularLocation>
        <location evidence="1">Membrane</location>
        <topology evidence="1">Multi-pass membrane protein</topology>
    </subcellularLocation>
</comment>
<evidence type="ECO:0000256" key="2">
    <source>
        <dbReference type="ARBA" id="ARBA00022692"/>
    </source>
</evidence>
<dbReference type="InterPro" id="IPR001902">
    <property type="entry name" value="SLC26A/SulP_fam"/>
</dbReference>
<evidence type="ECO:0000259" key="7">
    <source>
        <dbReference type="PROSITE" id="PS50801"/>
    </source>
</evidence>
<feature type="transmembrane region" description="Helical" evidence="6">
    <location>
        <begin position="82"/>
        <end position="103"/>
    </location>
</feature>
<dbReference type="RefSeq" id="WP_376878499.1">
    <property type="nucleotide sequence ID" value="NZ_JBHUHP010000016.1"/>
</dbReference>
<protein>
    <submittedName>
        <fullName evidence="8">SulP family inorganic anion transporter</fullName>
    </submittedName>
</protein>
<evidence type="ECO:0000256" key="5">
    <source>
        <dbReference type="SAM" id="MobiDB-lite"/>
    </source>
</evidence>
<dbReference type="Pfam" id="PF01740">
    <property type="entry name" value="STAS"/>
    <property type="match status" value="1"/>
</dbReference>
<keyword evidence="9" id="KW-1185">Reference proteome</keyword>
<dbReference type="Proteomes" id="UP001597402">
    <property type="component" value="Unassembled WGS sequence"/>
</dbReference>
<proteinExistence type="predicted"/>
<keyword evidence="3 6" id="KW-1133">Transmembrane helix</keyword>
<dbReference type="InterPro" id="IPR011547">
    <property type="entry name" value="SLC26A/SulP_dom"/>
</dbReference>
<dbReference type="PANTHER" id="PTHR11814">
    <property type="entry name" value="SULFATE TRANSPORTER"/>
    <property type="match status" value="1"/>
</dbReference>
<dbReference type="InterPro" id="IPR002645">
    <property type="entry name" value="STAS_dom"/>
</dbReference>
<keyword evidence="2 6" id="KW-0812">Transmembrane</keyword>
<gene>
    <name evidence="8" type="ORF">ACFSHS_16670</name>
</gene>
<feature type="domain" description="STAS" evidence="7">
    <location>
        <begin position="407"/>
        <end position="485"/>
    </location>
</feature>
<feature type="transmembrane region" description="Helical" evidence="6">
    <location>
        <begin position="184"/>
        <end position="204"/>
    </location>
</feature>
<feature type="region of interest" description="Disordered" evidence="5">
    <location>
        <begin position="489"/>
        <end position="534"/>
    </location>
</feature>
<accession>A0ABW4XG35</accession>
<name>A0ABW4XG35_9ACTN</name>
<evidence type="ECO:0000256" key="6">
    <source>
        <dbReference type="SAM" id="Phobius"/>
    </source>
</evidence>
<reference evidence="9" key="1">
    <citation type="journal article" date="2019" name="Int. J. Syst. Evol. Microbiol.">
        <title>The Global Catalogue of Microorganisms (GCM) 10K type strain sequencing project: providing services to taxonomists for standard genome sequencing and annotation.</title>
        <authorList>
            <consortium name="The Broad Institute Genomics Platform"/>
            <consortium name="The Broad Institute Genome Sequencing Center for Infectious Disease"/>
            <person name="Wu L."/>
            <person name="Ma J."/>
        </authorList>
    </citation>
    <scope>NUCLEOTIDE SEQUENCE [LARGE SCALE GENOMIC DNA]</scope>
    <source>
        <strain evidence="9">JCM 3338</strain>
    </source>
</reference>
<keyword evidence="4 6" id="KW-0472">Membrane</keyword>
<feature type="transmembrane region" description="Helical" evidence="6">
    <location>
        <begin position="157"/>
        <end position="177"/>
    </location>
</feature>
<dbReference type="SUPFAM" id="SSF52091">
    <property type="entry name" value="SpoIIaa-like"/>
    <property type="match status" value="1"/>
</dbReference>
<dbReference type="Pfam" id="PF00916">
    <property type="entry name" value="Sulfate_transp"/>
    <property type="match status" value="1"/>
</dbReference>
<dbReference type="InterPro" id="IPR036513">
    <property type="entry name" value="STAS_dom_sf"/>
</dbReference>
<feature type="compositionally biased region" description="Low complexity" evidence="5">
    <location>
        <begin position="509"/>
        <end position="518"/>
    </location>
</feature>
<evidence type="ECO:0000313" key="9">
    <source>
        <dbReference type="Proteomes" id="UP001597402"/>
    </source>
</evidence>
<dbReference type="PROSITE" id="PS50801">
    <property type="entry name" value="STAS"/>
    <property type="match status" value="1"/>
</dbReference>
<evidence type="ECO:0000256" key="4">
    <source>
        <dbReference type="ARBA" id="ARBA00023136"/>
    </source>
</evidence>
<comment type="caution">
    <text evidence="8">The sequence shown here is derived from an EMBL/GenBank/DDBJ whole genome shotgun (WGS) entry which is preliminary data.</text>
</comment>
<evidence type="ECO:0000256" key="3">
    <source>
        <dbReference type="ARBA" id="ARBA00022989"/>
    </source>
</evidence>
<dbReference type="EMBL" id="JBHUHP010000016">
    <property type="protein sequence ID" value="MFD2093199.1"/>
    <property type="molecule type" value="Genomic_DNA"/>
</dbReference>
<feature type="transmembrane region" description="Helical" evidence="6">
    <location>
        <begin position="301"/>
        <end position="320"/>
    </location>
</feature>
<sequence length="534" mass="55381">MPTRGDVVAGLSVALILLPQGMAYAQLAGLPPIQGLYAAAAAPIFASFVGSSPYLQTGPVAMTSLLTLGALTPLAPENSTELVAYAAVLAVVVGVVRLLLGLLRAGAFAYLLSEPAINGFLVGGAILIVASQVPPLLDLDSESANPLGAAAAALARPAAWELAALCLGLATVLFLVLSRRLGPLFPAVPLVAAAGVVVGGLTAYPGDLVGDIPTGLPPVTFDLMWSALPQLLVPGAVIAIVGFAEPVAIARRFAAEDRQHWHPDRELIGQGLANVAAGFAGGYPTGGSLSRSSLNRAAGATTRWSGAITGLLVLAALPIADVLSPLPRTVLAGLVLTAALPLLDPRVFSRQWRLSRPQTGVAVATFVATLAFAPRIERGVLVGVALAVAVHLWRELRLHVQAELTVDGTLHLRPQGVLYYASAPALQDQLVEVVACHPGTRRIVLHLNELGRIDLSGMLTIRAVLQDLHLPVTLGDVPQHGRRLVSRVLPEVSLPPDDDPRERDTDVLGGADTTTADGRGPGGGRGPSRRRMSR</sequence>
<organism evidence="8 9">
    <name type="scientific">Blastococcus deserti</name>
    <dbReference type="NCBI Taxonomy" id="2259033"/>
    <lineage>
        <taxon>Bacteria</taxon>
        <taxon>Bacillati</taxon>
        <taxon>Actinomycetota</taxon>
        <taxon>Actinomycetes</taxon>
        <taxon>Geodermatophilales</taxon>
        <taxon>Geodermatophilaceae</taxon>
        <taxon>Blastococcus</taxon>
    </lineage>
</organism>
<feature type="transmembrane region" description="Helical" evidence="6">
    <location>
        <begin position="115"/>
        <end position="137"/>
    </location>
</feature>
<evidence type="ECO:0000313" key="8">
    <source>
        <dbReference type="EMBL" id="MFD2093199.1"/>
    </source>
</evidence>
<feature type="transmembrane region" description="Helical" evidence="6">
    <location>
        <begin position="224"/>
        <end position="244"/>
    </location>
</feature>